<protein>
    <submittedName>
        <fullName evidence="1">Uncharacterized protein</fullName>
    </submittedName>
</protein>
<comment type="caution">
    <text evidence="1">The sequence shown here is derived from an EMBL/GenBank/DDBJ whole genome shotgun (WGS) entry which is preliminary data.</text>
</comment>
<evidence type="ECO:0000313" key="2">
    <source>
        <dbReference type="Proteomes" id="UP000233551"/>
    </source>
</evidence>
<organism evidence="1 2">
    <name type="scientific">Punica granatum</name>
    <name type="common">Pomegranate</name>
    <dbReference type="NCBI Taxonomy" id="22663"/>
    <lineage>
        <taxon>Eukaryota</taxon>
        <taxon>Viridiplantae</taxon>
        <taxon>Streptophyta</taxon>
        <taxon>Embryophyta</taxon>
        <taxon>Tracheophyta</taxon>
        <taxon>Spermatophyta</taxon>
        <taxon>Magnoliopsida</taxon>
        <taxon>eudicotyledons</taxon>
        <taxon>Gunneridae</taxon>
        <taxon>Pentapetalae</taxon>
        <taxon>rosids</taxon>
        <taxon>malvids</taxon>
        <taxon>Myrtales</taxon>
        <taxon>Lythraceae</taxon>
        <taxon>Punica</taxon>
    </lineage>
</organism>
<name>A0A2I0JMT6_PUNGR</name>
<sequence>MARTGGTHSLVRGTTVLVSAVAGGWGMLYLLEQLSLATFVEERLDSLLGVVGMDGLWSRHVSLWRGEDHRWSTCECGRISLVMRKC</sequence>
<dbReference type="AlphaFoldDB" id="A0A2I0JMT6"/>
<keyword evidence="2" id="KW-1185">Reference proteome</keyword>
<evidence type="ECO:0000313" key="1">
    <source>
        <dbReference type="EMBL" id="PKI56826.1"/>
    </source>
</evidence>
<dbReference type="Proteomes" id="UP000233551">
    <property type="component" value="Unassembled WGS sequence"/>
</dbReference>
<proteinExistence type="predicted"/>
<reference evidence="1 2" key="1">
    <citation type="submission" date="2017-11" db="EMBL/GenBank/DDBJ databases">
        <title>De-novo sequencing of pomegranate (Punica granatum L.) genome.</title>
        <authorList>
            <person name="Akparov Z."/>
            <person name="Amiraslanov A."/>
            <person name="Hajiyeva S."/>
            <person name="Abbasov M."/>
            <person name="Kaur K."/>
            <person name="Hamwieh A."/>
            <person name="Solovyev V."/>
            <person name="Salamov A."/>
            <person name="Braich B."/>
            <person name="Kosarev P."/>
            <person name="Mahmoud A."/>
            <person name="Hajiyev E."/>
            <person name="Babayeva S."/>
            <person name="Izzatullayeva V."/>
            <person name="Mammadov A."/>
            <person name="Mammadov A."/>
            <person name="Sharifova S."/>
            <person name="Ojaghi J."/>
            <person name="Eynullazada K."/>
            <person name="Bayramov B."/>
            <person name="Abdulazimova A."/>
            <person name="Shahmuradov I."/>
        </authorList>
    </citation>
    <scope>NUCLEOTIDE SEQUENCE [LARGE SCALE GENOMIC DNA]</scope>
    <source>
        <strain evidence="2">cv. AG2017</strain>
        <tissue evidence="1">Leaf</tissue>
    </source>
</reference>
<gene>
    <name evidence="1" type="ORF">CRG98_022784</name>
</gene>
<dbReference type="EMBL" id="PGOL01001567">
    <property type="protein sequence ID" value="PKI56826.1"/>
    <property type="molecule type" value="Genomic_DNA"/>
</dbReference>
<accession>A0A2I0JMT6</accession>